<dbReference type="GO" id="GO:0005737">
    <property type="term" value="C:cytoplasm"/>
    <property type="evidence" value="ECO:0007669"/>
    <property type="project" value="UniProtKB-SubCell"/>
</dbReference>
<evidence type="ECO:0000256" key="5">
    <source>
        <dbReference type="ARBA" id="ARBA00004708"/>
    </source>
</evidence>
<evidence type="ECO:0000256" key="2">
    <source>
        <dbReference type="ARBA" id="ARBA00001946"/>
    </source>
</evidence>
<dbReference type="Proteomes" id="UP000199058">
    <property type="component" value="Unassembled WGS sequence"/>
</dbReference>
<dbReference type="GO" id="GO:0034200">
    <property type="term" value="F:D-glycero-beta-D-manno-heptose 1,7-bisphosphate 7-phosphatase activity"/>
    <property type="evidence" value="ECO:0007669"/>
    <property type="project" value="UniProtKB-EC"/>
</dbReference>
<dbReference type="SUPFAM" id="SSF56784">
    <property type="entry name" value="HAD-like"/>
    <property type="match status" value="1"/>
</dbReference>
<protein>
    <recommendedName>
        <fullName evidence="14">D,D-heptose 1,7-bisphosphate phosphatase</fullName>
        <ecNumber evidence="14">3.1.3.-</ecNumber>
    </recommendedName>
</protein>
<feature type="binding site" evidence="17">
    <location>
        <position position="92"/>
    </location>
    <ligand>
        <name>Zn(2+)</name>
        <dbReference type="ChEBI" id="CHEBI:29105"/>
    </ligand>
</feature>
<comment type="pathway">
    <text evidence="5">Nucleotide-sugar biosynthesis; ADP-L-glycero-beta-D-manno-heptose biosynthesis; ADP-L-glycero-beta-D-manno-heptose from D-glycero-beta-D-manno-heptose 7-phosphate: step 2/4.</text>
</comment>
<dbReference type="CDD" id="cd07503">
    <property type="entry name" value="HAD_HisB-N"/>
    <property type="match status" value="1"/>
</dbReference>
<dbReference type="GO" id="GO:0005975">
    <property type="term" value="P:carbohydrate metabolic process"/>
    <property type="evidence" value="ECO:0007669"/>
    <property type="project" value="InterPro"/>
</dbReference>
<comment type="cofactor">
    <cofactor evidence="2 17">
        <name>Mg(2+)</name>
        <dbReference type="ChEBI" id="CHEBI:18420"/>
    </cofactor>
</comment>
<evidence type="ECO:0000256" key="8">
    <source>
        <dbReference type="ARBA" id="ARBA00022723"/>
    </source>
</evidence>
<evidence type="ECO:0000256" key="10">
    <source>
        <dbReference type="ARBA" id="ARBA00022833"/>
    </source>
</evidence>
<evidence type="ECO:0000256" key="3">
    <source>
        <dbReference type="ARBA" id="ARBA00001947"/>
    </source>
</evidence>
<dbReference type="GO" id="GO:0046872">
    <property type="term" value="F:metal ion binding"/>
    <property type="evidence" value="ECO:0007669"/>
    <property type="project" value="UniProtKB-KW"/>
</dbReference>
<evidence type="ECO:0000256" key="11">
    <source>
        <dbReference type="ARBA" id="ARBA00022842"/>
    </source>
</evidence>
<comment type="catalytic activity">
    <reaction evidence="1">
        <text>D-glycero-beta-D-manno-heptose 1,7-bisphosphate + H2O = D-glycero-beta-D-manno-heptose 1-phosphate + phosphate</text>
        <dbReference type="Rhea" id="RHEA:28518"/>
        <dbReference type="ChEBI" id="CHEBI:15377"/>
        <dbReference type="ChEBI" id="CHEBI:43474"/>
        <dbReference type="ChEBI" id="CHEBI:60208"/>
        <dbReference type="ChEBI" id="CHEBI:61593"/>
        <dbReference type="EC" id="3.1.3.82"/>
    </reaction>
</comment>
<feature type="binding site" evidence="17">
    <location>
        <position position="98"/>
    </location>
    <ligand>
        <name>Zn(2+)</name>
        <dbReference type="ChEBI" id="CHEBI:29105"/>
    </ligand>
</feature>
<reference evidence="18 19" key="1">
    <citation type="submission" date="2016-10" db="EMBL/GenBank/DDBJ databases">
        <authorList>
            <person name="de Groot N.N."/>
        </authorList>
    </citation>
    <scope>NUCLEOTIDE SEQUENCE [LARGE SCALE GENOMIC DNA]</scope>
    <source>
        <strain evidence="18 19">DSM 18438</strain>
    </source>
</reference>
<dbReference type="PANTHER" id="PTHR42891">
    <property type="entry name" value="D-GLYCERO-BETA-D-MANNO-HEPTOSE-1,7-BISPHOSPHATE 7-PHOSPHATASE"/>
    <property type="match status" value="1"/>
</dbReference>
<dbReference type="FunFam" id="3.40.50.1000:FF:000168">
    <property type="entry name" value="D,D-heptose 1,7-bisphosphate phosphatase"/>
    <property type="match status" value="1"/>
</dbReference>
<dbReference type="EC" id="3.1.3.-" evidence="14"/>
<feature type="site" description="Stabilizes the phosphoryl group" evidence="16">
    <location>
        <position position="51"/>
    </location>
</feature>
<dbReference type="NCBIfam" id="TIGR01656">
    <property type="entry name" value="Histidinol-ppas"/>
    <property type="match status" value="1"/>
</dbReference>
<accession>A0A1I1I8I7</accession>
<feature type="binding site" evidence="17">
    <location>
        <position position="10"/>
    </location>
    <ligand>
        <name>Mg(2+)</name>
        <dbReference type="ChEBI" id="CHEBI:18420"/>
    </ligand>
</feature>
<feature type="site" description="Contributes to substrate recognition" evidence="16">
    <location>
        <position position="101"/>
    </location>
</feature>
<dbReference type="OrthoDB" id="9781367at2"/>
<evidence type="ECO:0000256" key="1">
    <source>
        <dbReference type="ARBA" id="ARBA00001226"/>
    </source>
</evidence>
<gene>
    <name evidence="18" type="ORF">SAMN05660443_2247</name>
</gene>
<feature type="site" description="Stabilizes the phosphoryl group" evidence="16">
    <location>
        <position position="102"/>
    </location>
</feature>
<feature type="binding site" evidence="17">
    <location>
        <position position="8"/>
    </location>
    <ligand>
        <name>Mg(2+)</name>
        <dbReference type="ChEBI" id="CHEBI:18420"/>
    </ligand>
</feature>
<dbReference type="RefSeq" id="WP_091963899.1">
    <property type="nucleotide sequence ID" value="NZ_FOLH01000004.1"/>
</dbReference>
<comment type="similarity">
    <text evidence="13 14">Belongs to the gmhB family.</text>
</comment>
<feature type="active site" description="Proton donor" evidence="15">
    <location>
        <position position="10"/>
    </location>
</feature>
<feature type="binding site" evidence="17">
    <location>
        <position position="90"/>
    </location>
    <ligand>
        <name>Zn(2+)</name>
        <dbReference type="ChEBI" id="CHEBI:29105"/>
    </ligand>
</feature>
<sequence>MNKILILDRDGVINQDSDAFVKNADEFIFIPGSVDALVRLYKAGWILAIATNQSGLARGHFQQEDLDAMHSKLLAAVHAQGADIHHIAWCPHGPENTCQCRKPKPGLLYQIALALNIDLEKAIMVGDALRDLQAGKAAGCYRSVLVRTGKGQKTLDRGEQVEGMEIVDDLASLADQLLAGQ</sequence>
<dbReference type="InterPro" id="IPR023214">
    <property type="entry name" value="HAD_sf"/>
</dbReference>
<dbReference type="PIRSF" id="PIRSF004682">
    <property type="entry name" value="GmhB"/>
    <property type="match status" value="1"/>
</dbReference>
<keyword evidence="9 14" id="KW-0378">Hydrolase</keyword>
<comment type="cofactor">
    <cofactor evidence="3 17">
        <name>Zn(2+)</name>
        <dbReference type="ChEBI" id="CHEBI:29105"/>
    </cofactor>
</comment>
<evidence type="ECO:0000256" key="9">
    <source>
        <dbReference type="ARBA" id="ARBA00022801"/>
    </source>
</evidence>
<evidence type="ECO:0000256" key="13">
    <source>
        <dbReference type="ARBA" id="ARBA00061616"/>
    </source>
</evidence>
<dbReference type="PANTHER" id="PTHR42891:SF1">
    <property type="entry name" value="D-GLYCERO-BETA-D-MANNO-HEPTOSE-1,7-BISPHOSPHATE 7-PHOSPHATASE"/>
    <property type="match status" value="1"/>
</dbReference>
<keyword evidence="19" id="KW-1185">Reference proteome</keyword>
<dbReference type="NCBIfam" id="TIGR01662">
    <property type="entry name" value="HAD-SF-IIIA"/>
    <property type="match status" value="1"/>
</dbReference>
<feature type="binding site" evidence="17">
    <location>
        <position position="100"/>
    </location>
    <ligand>
        <name>Zn(2+)</name>
        <dbReference type="ChEBI" id="CHEBI:29105"/>
    </ligand>
</feature>
<name>A0A1I1I8I7_9GAMM</name>
<evidence type="ECO:0000256" key="17">
    <source>
        <dbReference type="PIRSR" id="PIRSR004682-4"/>
    </source>
</evidence>
<evidence type="ECO:0000256" key="16">
    <source>
        <dbReference type="PIRSR" id="PIRSR004682-3"/>
    </source>
</evidence>
<evidence type="ECO:0000256" key="14">
    <source>
        <dbReference type="PIRNR" id="PIRNR004682"/>
    </source>
</evidence>
<evidence type="ECO:0000313" key="19">
    <source>
        <dbReference type="Proteomes" id="UP000199058"/>
    </source>
</evidence>
<dbReference type="InterPro" id="IPR004446">
    <property type="entry name" value="Heptose_bisP_phosphatase"/>
</dbReference>
<evidence type="ECO:0000256" key="7">
    <source>
        <dbReference type="ARBA" id="ARBA00022490"/>
    </source>
</evidence>
<dbReference type="STRING" id="1122252.SAMN05660443_2247"/>
<keyword evidence="7 14" id="KW-0963">Cytoplasm</keyword>
<organism evidence="18 19">
    <name type="scientific">Marinospirillum celere</name>
    <dbReference type="NCBI Taxonomy" id="1122252"/>
    <lineage>
        <taxon>Bacteria</taxon>
        <taxon>Pseudomonadati</taxon>
        <taxon>Pseudomonadota</taxon>
        <taxon>Gammaproteobacteria</taxon>
        <taxon>Oceanospirillales</taxon>
        <taxon>Oceanospirillaceae</taxon>
        <taxon>Marinospirillum</taxon>
    </lineage>
</organism>
<keyword evidence="10 17" id="KW-0862">Zinc</keyword>
<feature type="active site" description="Nucleophile" evidence="15">
    <location>
        <position position="8"/>
    </location>
</feature>
<dbReference type="EMBL" id="FOLH01000004">
    <property type="protein sequence ID" value="SFC32082.1"/>
    <property type="molecule type" value="Genomic_DNA"/>
</dbReference>
<dbReference type="InterPro" id="IPR006543">
    <property type="entry name" value="Histidinol-phos"/>
</dbReference>
<feature type="binding site" evidence="17">
    <location>
        <position position="127"/>
    </location>
    <ligand>
        <name>Mg(2+)</name>
        <dbReference type="ChEBI" id="CHEBI:18420"/>
    </ligand>
</feature>
<dbReference type="InterPro" id="IPR036412">
    <property type="entry name" value="HAD-like_sf"/>
</dbReference>
<comment type="subcellular location">
    <subcellularLocation>
        <location evidence="4 14">Cytoplasm</location>
    </subcellularLocation>
</comment>
<evidence type="ECO:0000256" key="12">
    <source>
        <dbReference type="ARBA" id="ARBA00023277"/>
    </source>
</evidence>
<dbReference type="Pfam" id="PF13242">
    <property type="entry name" value="Hydrolase_like"/>
    <property type="match status" value="1"/>
</dbReference>
<keyword evidence="11 17" id="KW-0460">Magnesium</keyword>
<comment type="subunit">
    <text evidence="6">Monomer.</text>
</comment>
<dbReference type="AlphaFoldDB" id="A0A1I1I8I7"/>
<keyword evidence="8 17" id="KW-0479">Metal-binding</keyword>
<dbReference type="InterPro" id="IPR006549">
    <property type="entry name" value="HAD-SF_hydro_IIIA"/>
</dbReference>
<evidence type="ECO:0000256" key="6">
    <source>
        <dbReference type="ARBA" id="ARBA00011245"/>
    </source>
</evidence>
<dbReference type="NCBIfam" id="NF006506">
    <property type="entry name" value="PRK08942.1"/>
    <property type="match status" value="1"/>
</dbReference>
<evidence type="ECO:0000256" key="4">
    <source>
        <dbReference type="ARBA" id="ARBA00004496"/>
    </source>
</evidence>
<proteinExistence type="inferred from homology"/>
<evidence type="ECO:0000256" key="15">
    <source>
        <dbReference type="PIRSR" id="PIRSR004682-1"/>
    </source>
</evidence>
<dbReference type="Gene3D" id="3.40.50.1000">
    <property type="entry name" value="HAD superfamily/HAD-like"/>
    <property type="match status" value="1"/>
</dbReference>
<evidence type="ECO:0000313" key="18">
    <source>
        <dbReference type="EMBL" id="SFC32082.1"/>
    </source>
</evidence>
<keyword evidence="12 14" id="KW-0119">Carbohydrate metabolism</keyword>